<dbReference type="InterPro" id="IPR058240">
    <property type="entry name" value="rSAM_sf"/>
</dbReference>
<evidence type="ECO:0000313" key="9">
    <source>
        <dbReference type="Proteomes" id="UP000009080"/>
    </source>
</evidence>
<dbReference type="RefSeq" id="WP_015818453.1">
    <property type="nucleotide sequence ID" value="NC_012997.1"/>
</dbReference>
<evidence type="ECO:0000256" key="1">
    <source>
        <dbReference type="ARBA" id="ARBA00001966"/>
    </source>
</evidence>
<dbReference type="SFLD" id="SFLDS00029">
    <property type="entry name" value="Radical_SAM"/>
    <property type="match status" value="1"/>
</dbReference>
<evidence type="ECO:0000256" key="4">
    <source>
        <dbReference type="ARBA" id="ARBA00022723"/>
    </source>
</evidence>
<dbReference type="EMBL" id="CP001614">
    <property type="protein sequence ID" value="ACR12341.1"/>
    <property type="molecule type" value="Genomic_DNA"/>
</dbReference>
<dbReference type="eggNOG" id="COG2516">
    <property type="taxonomic scope" value="Bacteria"/>
</dbReference>
<accession>C5BI58</accession>
<dbReference type="Pfam" id="PF04055">
    <property type="entry name" value="Radical_SAM"/>
    <property type="match status" value="1"/>
</dbReference>
<dbReference type="CDD" id="cd01335">
    <property type="entry name" value="Radical_SAM"/>
    <property type="match status" value="1"/>
</dbReference>
<keyword evidence="2" id="KW-0004">4Fe-4S</keyword>
<dbReference type="PANTHER" id="PTHR43076">
    <property type="entry name" value="FO SYNTHASE (COFH)"/>
    <property type="match status" value="1"/>
</dbReference>
<keyword evidence="6" id="KW-0411">Iron-sulfur</keyword>
<dbReference type="InterPro" id="IPR006638">
    <property type="entry name" value="Elp3/MiaA/NifB-like_rSAM"/>
</dbReference>
<evidence type="ECO:0000259" key="7">
    <source>
        <dbReference type="PROSITE" id="PS51918"/>
    </source>
</evidence>
<dbReference type="GO" id="GO:0044689">
    <property type="term" value="F:7,8-didemethyl-8-hydroxy-5-deazariboflavin synthase activity"/>
    <property type="evidence" value="ECO:0007669"/>
    <property type="project" value="TreeGrafter"/>
</dbReference>
<dbReference type="AlphaFoldDB" id="C5BI58"/>
<evidence type="ECO:0000256" key="2">
    <source>
        <dbReference type="ARBA" id="ARBA00022485"/>
    </source>
</evidence>
<dbReference type="SUPFAM" id="SSF102114">
    <property type="entry name" value="Radical SAM enzymes"/>
    <property type="match status" value="1"/>
</dbReference>
<dbReference type="OrthoDB" id="9147217at2"/>
<dbReference type="GO" id="GO:0046872">
    <property type="term" value="F:metal ion binding"/>
    <property type="evidence" value="ECO:0007669"/>
    <property type="project" value="UniProtKB-KW"/>
</dbReference>
<organism evidence="8 9">
    <name type="scientific">Teredinibacter turnerae (strain ATCC 39867 / T7901)</name>
    <dbReference type="NCBI Taxonomy" id="377629"/>
    <lineage>
        <taxon>Bacteria</taxon>
        <taxon>Pseudomonadati</taxon>
        <taxon>Pseudomonadota</taxon>
        <taxon>Gammaproteobacteria</taxon>
        <taxon>Cellvibrionales</taxon>
        <taxon>Cellvibrionaceae</taxon>
        <taxon>Teredinibacter</taxon>
    </lineage>
</organism>
<keyword evidence="9" id="KW-1185">Reference proteome</keyword>
<sequence>MISPQLLTRIQAQGVRWGGAGLGLNRTGGAGPTDHKALDFGSQTSMVPVFEQPQVELQTEAKPVARSPFRAEPQSDAQVLIFEDDKPVARVQAPARPRFYDLTTADGVPYWKIATLHSKDVLATTVLQTCVRYRNRETSCQFCAIEESLAAGKTIAHKTPQQLAEVARAAVTLDGVQQMILTTGTPKGGDRGAAVLEASARAIKAAVDIPLQAQCEPPDDDSWFQRLKDAGVDALGMHLEAVSDRVRKQIMPGKASVPLSRYLAAYDAAVAVFGAGNVSTYILAGLGDTEEEILTFSLDLVARGVYPFVVPFVPVAGTPLENAPMADPAMLDRIFQTLGPALRARGIASDSLSAGCAKCGACSALKSYESQNQESENQEEQADAKAAVCV</sequence>
<proteinExistence type="predicted"/>
<keyword evidence="5" id="KW-0408">Iron</keyword>
<name>C5BI58_TERTT</name>
<dbReference type="InterPro" id="IPR007197">
    <property type="entry name" value="rSAM"/>
</dbReference>
<dbReference type="SFLD" id="SFLDG01107">
    <property type="entry name" value="Uncharacterised_Radical_SAM_Su"/>
    <property type="match status" value="1"/>
</dbReference>
<evidence type="ECO:0000256" key="5">
    <source>
        <dbReference type="ARBA" id="ARBA00023004"/>
    </source>
</evidence>
<dbReference type="Proteomes" id="UP000009080">
    <property type="component" value="Chromosome"/>
</dbReference>
<dbReference type="HOGENOM" id="CLU_041526_0_0_6"/>
<evidence type="ECO:0000313" key="8">
    <source>
        <dbReference type="EMBL" id="ACR12341.1"/>
    </source>
</evidence>
<protein>
    <submittedName>
        <fullName evidence="8">Radical SAM domain protein</fullName>
    </submittedName>
</protein>
<dbReference type="KEGG" id="ttu:TERTU_4233"/>
<dbReference type="InterPro" id="IPR013785">
    <property type="entry name" value="Aldolase_TIM"/>
</dbReference>
<keyword evidence="4" id="KW-0479">Metal-binding</keyword>
<dbReference type="SMART" id="SM00729">
    <property type="entry name" value="Elp3"/>
    <property type="match status" value="1"/>
</dbReference>
<dbReference type="InterPro" id="IPR034405">
    <property type="entry name" value="F420"/>
</dbReference>
<dbReference type="NCBIfam" id="TIGR04043">
    <property type="entry name" value="rSAM_MSMEG_0568"/>
    <property type="match status" value="1"/>
</dbReference>
<dbReference type="Gene3D" id="3.20.20.70">
    <property type="entry name" value="Aldolase class I"/>
    <property type="match status" value="1"/>
</dbReference>
<dbReference type="NCBIfam" id="NF045502">
    <property type="entry name" value="variant_rSAM"/>
    <property type="match status" value="1"/>
</dbReference>
<keyword evidence="3" id="KW-0949">S-adenosyl-L-methionine</keyword>
<feature type="domain" description="Radical SAM core" evidence="7">
    <location>
        <begin position="114"/>
        <end position="357"/>
    </location>
</feature>
<gene>
    <name evidence="8" type="ordered locus">TERTU_4233</name>
</gene>
<dbReference type="PANTHER" id="PTHR43076:SF1">
    <property type="entry name" value="LIPOYL SYNTHASE 2"/>
    <property type="match status" value="1"/>
</dbReference>
<comment type="cofactor">
    <cofactor evidence="1">
        <name>[4Fe-4S] cluster</name>
        <dbReference type="ChEBI" id="CHEBI:49883"/>
    </cofactor>
</comment>
<dbReference type="InterPro" id="IPR016779">
    <property type="entry name" value="rSAM_MSMEG0568"/>
</dbReference>
<dbReference type="PROSITE" id="PS51918">
    <property type="entry name" value="RADICAL_SAM"/>
    <property type="match status" value="1"/>
</dbReference>
<dbReference type="GO" id="GO:0051539">
    <property type="term" value="F:4 iron, 4 sulfur cluster binding"/>
    <property type="evidence" value="ECO:0007669"/>
    <property type="project" value="UniProtKB-KW"/>
</dbReference>
<dbReference type="PIRSF" id="PIRSF020870">
    <property type="entry name" value="Radical_SAM_bac_prd"/>
    <property type="match status" value="1"/>
</dbReference>
<evidence type="ECO:0000256" key="3">
    <source>
        <dbReference type="ARBA" id="ARBA00022691"/>
    </source>
</evidence>
<evidence type="ECO:0000256" key="6">
    <source>
        <dbReference type="ARBA" id="ARBA00023014"/>
    </source>
</evidence>
<dbReference type="STRING" id="377629.TERTU_4233"/>
<reference evidence="8 9" key="1">
    <citation type="journal article" date="2009" name="PLoS ONE">
        <title>The complete genome of Teredinibacter turnerae T7901: an intracellular endosymbiont of marine wood-boring bivalves (shipworms).</title>
        <authorList>
            <person name="Yang J.C."/>
            <person name="Madupu R."/>
            <person name="Durkin A.S."/>
            <person name="Ekborg N.A."/>
            <person name="Pedamallu C.S."/>
            <person name="Hostetler J.B."/>
            <person name="Radune D."/>
            <person name="Toms B.S."/>
            <person name="Henrissat B."/>
            <person name="Coutinho P.M."/>
            <person name="Schwarz S."/>
            <person name="Field L."/>
            <person name="Trindade-Silva A.E."/>
            <person name="Soares C.A.G."/>
            <person name="Elshahawi S."/>
            <person name="Hanora A."/>
            <person name="Schmidt E.W."/>
            <person name="Haygood M.G."/>
            <person name="Posfai J."/>
            <person name="Benner J."/>
            <person name="Madinger C."/>
            <person name="Nove J."/>
            <person name="Anton B."/>
            <person name="Chaudhary K."/>
            <person name="Foster J."/>
            <person name="Holman A."/>
            <person name="Kumar S."/>
            <person name="Lessard P.A."/>
            <person name="Luyten Y.A."/>
            <person name="Slatko B."/>
            <person name="Wood N."/>
            <person name="Wu B."/>
            <person name="Teplitski M."/>
            <person name="Mougous J.D."/>
            <person name="Ward N."/>
            <person name="Eisen J.A."/>
            <person name="Badger J.H."/>
            <person name="Distel D.L."/>
        </authorList>
    </citation>
    <scope>NUCLEOTIDE SEQUENCE [LARGE SCALE GENOMIC DNA]</scope>
    <source>
        <strain evidence="9">ATCC 39867 / T7901</strain>
    </source>
</reference>